<feature type="transmembrane region" description="Helical" evidence="7">
    <location>
        <begin position="171"/>
        <end position="193"/>
    </location>
</feature>
<evidence type="ECO:0000256" key="4">
    <source>
        <dbReference type="ARBA" id="ARBA00022989"/>
    </source>
</evidence>
<dbReference type="Gene3D" id="1.20.81.30">
    <property type="entry name" value="Type II secretion system (T2SS), domain F"/>
    <property type="match status" value="1"/>
</dbReference>
<sequence>MANLDSLKKRITSEAKPESKKKQEEETREIDMDKVDKIVKRMRDKYRSEGVEFGEARGVLKELRGIIVEGQGAEIEIQSVEDLKEFKSRGIQSLAKVYLKLGKILKPIANAINKFPEMEMLTFYLYSANMRYSNKQYLALTVASSAIAFLVSLVLSLAALTILNVSLATRALLAIITPVMAFIISTVVILMIPKQKAVARGNRVSAELPFALRHMSTELRAGIGLYKTIQTIATADYGALSEEFSQVITEVEEGVDTQDALRHLALRTQSKALRNAAIHITRALKTGGNLSEAMTDIAEDVSFEMRASIADFGHRMNFLGVLFIFGAIVLPVMVSVLGAVRNSPLQTTTLGLSMIPLTVPVIAAVYLAVIPFILIVFVVYIKIAQPRV</sequence>
<keyword evidence="5 7" id="KW-0472">Membrane</keyword>
<comment type="subcellular location">
    <subcellularLocation>
        <location evidence="1">Cell membrane</location>
        <topology evidence="1">Multi-pass membrane protein</topology>
    </subcellularLocation>
</comment>
<dbReference type="PANTHER" id="PTHR35402">
    <property type="entry name" value="INTEGRAL MEMBRANE PROTEIN-RELATED"/>
    <property type="match status" value="1"/>
</dbReference>
<feature type="transmembrane region" description="Helical" evidence="7">
    <location>
        <begin position="360"/>
        <end position="381"/>
    </location>
</feature>
<evidence type="ECO:0000256" key="1">
    <source>
        <dbReference type="ARBA" id="ARBA00004651"/>
    </source>
</evidence>
<evidence type="ECO:0000256" key="7">
    <source>
        <dbReference type="SAM" id="Phobius"/>
    </source>
</evidence>
<dbReference type="Proteomes" id="UP000809243">
    <property type="component" value="Unassembled WGS sequence"/>
</dbReference>
<dbReference type="AlphaFoldDB" id="A0A939C7T7"/>
<feature type="region of interest" description="Disordered" evidence="6">
    <location>
        <begin position="1"/>
        <end position="29"/>
    </location>
</feature>
<keyword evidence="2" id="KW-1003">Cell membrane</keyword>
<dbReference type="InterPro" id="IPR042094">
    <property type="entry name" value="T2SS_GspF_sf"/>
</dbReference>
<dbReference type="Pfam" id="PF00482">
    <property type="entry name" value="T2SSF"/>
    <property type="match status" value="1"/>
</dbReference>
<evidence type="ECO:0000256" key="5">
    <source>
        <dbReference type="ARBA" id="ARBA00023136"/>
    </source>
</evidence>
<name>A0A939C7T7_9ARCH</name>
<accession>A0A939C7T7</accession>
<evidence type="ECO:0000256" key="6">
    <source>
        <dbReference type="SAM" id="MobiDB-lite"/>
    </source>
</evidence>
<reference evidence="9" key="1">
    <citation type="submission" date="2021-01" db="EMBL/GenBank/DDBJ databases">
        <title>Active Sulfur Cycling in an Early Earth Analoge.</title>
        <authorList>
            <person name="Hahn C.R."/>
            <person name="Youssef N.H."/>
            <person name="Elshahed M."/>
        </authorList>
    </citation>
    <scope>NUCLEOTIDE SEQUENCE</scope>
    <source>
        <strain evidence="9">Zod_Metabat.1151</strain>
    </source>
</reference>
<evidence type="ECO:0000259" key="8">
    <source>
        <dbReference type="Pfam" id="PF00482"/>
    </source>
</evidence>
<keyword evidence="3 7" id="KW-0812">Transmembrane</keyword>
<dbReference type="InterPro" id="IPR056569">
    <property type="entry name" value="ArlJ-like"/>
</dbReference>
<comment type="caution">
    <text evidence="9">The sequence shown here is derived from an EMBL/GenBank/DDBJ whole genome shotgun (WGS) entry which is preliminary data.</text>
</comment>
<keyword evidence="4 7" id="KW-1133">Transmembrane helix</keyword>
<feature type="transmembrane region" description="Helical" evidence="7">
    <location>
        <begin position="318"/>
        <end position="340"/>
    </location>
</feature>
<dbReference type="InterPro" id="IPR018076">
    <property type="entry name" value="T2SS_GspF_dom"/>
</dbReference>
<evidence type="ECO:0000313" key="9">
    <source>
        <dbReference type="EMBL" id="MBN2067984.1"/>
    </source>
</evidence>
<dbReference type="PANTHER" id="PTHR35402:SF1">
    <property type="entry name" value="TYPE II SECRETION SYSTEM PROTEIN GSPF DOMAIN-CONTAINING PROTEIN"/>
    <property type="match status" value="1"/>
</dbReference>
<protein>
    <submittedName>
        <fullName evidence="9">Type II secretion system F family protein</fullName>
    </submittedName>
</protein>
<proteinExistence type="predicted"/>
<gene>
    <name evidence="9" type="ORF">JW744_05950</name>
</gene>
<organism evidence="9 10">
    <name type="scientific">Candidatus Iainarchaeum sp</name>
    <dbReference type="NCBI Taxonomy" id="3101447"/>
    <lineage>
        <taxon>Archaea</taxon>
        <taxon>Candidatus Iainarchaeota</taxon>
        <taxon>Candidatus Iainarchaeia</taxon>
        <taxon>Candidatus Iainarchaeales</taxon>
        <taxon>Candidatus Iainarchaeaceae</taxon>
        <taxon>Candidatus Iainarchaeum</taxon>
    </lineage>
</organism>
<evidence type="ECO:0000256" key="3">
    <source>
        <dbReference type="ARBA" id="ARBA00022692"/>
    </source>
</evidence>
<feature type="transmembrane region" description="Helical" evidence="7">
    <location>
        <begin position="137"/>
        <end position="165"/>
    </location>
</feature>
<dbReference type="EMBL" id="JAFGDB010000105">
    <property type="protein sequence ID" value="MBN2067984.1"/>
    <property type="molecule type" value="Genomic_DNA"/>
</dbReference>
<dbReference type="GO" id="GO:0005886">
    <property type="term" value="C:plasma membrane"/>
    <property type="evidence" value="ECO:0007669"/>
    <property type="project" value="UniProtKB-SubCell"/>
</dbReference>
<evidence type="ECO:0000256" key="2">
    <source>
        <dbReference type="ARBA" id="ARBA00022475"/>
    </source>
</evidence>
<evidence type="ECO:0000313" key="10">
    <source>
        <dbReference type="Proteomes" id="UP000809243"/>
    </source>
</evidence>
<feature type="domain" description="Type II secretion system protein GspF" evidence="8">
    <location>
        <begin position="211"/>
        <end position="337"/>
    </location>
</feature>